<proteinExistence type="predicted"/>
<keyword evidence="2" id="KW-1185">Reference proteome</keyword>
<name>A0AAE1CPY9_9GAST</name>
<dbReference type="Proteomes" id="UP001283361">
    <property type="component" value="Unassembled WGS sequence"/>
</dbReference>
<organism evidence="1 2">
    <name type="scientific">Elysia crispata</name>
    <name type="common">lettuce slug</name>
    <dbReference type="NCBI Taxonomy" id="231223"/>
    <lineage>
        <taxon>Eukaryota</taxon>
        <taxon>Metazoa</taxon>
        <taxon>Spiralia</taxon>
        <taxon>Lophotrochozoa</taxon>
        <taxon>Mollusca</taxon>
        <taxon>Gastropoda</taxon>
        <taxon>Heterobranchia</taxon>
        <taxon>Euthyneura</taxon>
        <taxon>Panpulmonata</taxon>
        <taxon>Sacoglossa</taxon>
        <taxon>Placobranchoidea</taxon>
        <taxon>Plakobranchidae</taxon>
        <taxon>Elysia</taxon>
    </lineage>
</organism>
<gene>
    <name evidence="1" type="ORF">RRG08_018675</name>
</gene>
<comment type="caution">
    <text evidence="1">The sequence shown here is derived from an EMBL/GenBank/DDBJ whole genome shotgun (WGS) entry which is preliminary data.</text>
</comment>
<evidence type="ECO:0000313" key="2">
    <source>
        <dbReference type="Proteomes" id="UP001283361"/>
    </source>
</evidence>
<sequence length="227" mass="25527">MMSTAIEKQRLNQTEESRFRPLIMMHLIFRVNHTFQLGSVSVCTGTVVQQLEACPVMDPVCSGQWHPSDQGLVGQRSVHCRLPSRQVKTSLLSAHPCPPLARAELTRTIVRVNNQLAESPESLGCLSDCTCNTKRRSETLPFLAVHVTTSWPQQDLQQKGQFPRVVTSELGLTVPRGQTQIHNGNGLISSCLGDGPARYLHFVFITYYALGRFLLRPNFPRIIRHRE</sequence>
<dbReference type="EMBL" id="JAWDGP010007318">
    <property type="protein sequence ID" value="KAK3726232.1"/>
    <property type="molecule type" value="Genomic_DNA"/>
</dbReference>
<protein>
    <submittedName>
        <fullName evidence="1">Uncharacterized protein</fullName>
    </submittedName>
</protein>
<evidence type="ECO:0000313" key="1">
    <source>
        <dbReference type="EMBL" id="KAK3726232.1"/>
    </source>
</evidence>
<reference evidence="1" key="1">
    <citation type="journal article" date="2023" name="G3 (Bethesda)">
        <title>A reference genome for the long-term kleptoplast-retaining sea slug Elysia crispata morphotype clarki.</title>
        <authorList>
            <person name="Eastman K.E."/>
            <person name="Pendleton A.L."/>
            <person name="Shaikh M.A."/>
            <person name="Suttiyut T."/>
            <person name="Ogas R."/>
            <person name="Tomko P."/>
            <person name="Gavelis G."/>
            <person name="Widhalm J.R."/>
            <person name="Wisecaver J.H."/>
        </authorList>
    </citation>
    <scope>NUCLEOTIDE SEQUENCE</scope>
    <source>
        <strain evidence="1">ECLA1</strain>
    </source>
</reference>
<dbReference type="AlphaFoldDB" id="A0AAE1CPY9"/>
<accession>A0AAE1CPY9</accession>